<keyword evidence="1" id="KW-0175">Coiled coil</keyword>
<protein>
    <submittedName>
        <fullName evidence="2">Uncharacterized protein</fullName>
    </submittedName>
</protein>
<evidence type="ECO:0000256" key="1">
    <source>
        <dbReference type="SAM" id="Coils"/>
    </source>
</evidence>
<accession>A0A7J7IS70</accession>
<reference evidence="2" key="1">
    <citation type="submission" date="2020-06" db="EMBL/GenBank/DDBJ databases">
        <title>Draft genome of Bugula neritina, a colonial animal packing powerful symbionts and potential medicines.</title>
        <authorList>
            <person name="Rayko M."/>
        </authorList>
    </citation>
    <scope>NUCLEOTIDE SEQUENCE [LARGE SCALE GENOMIC DNA]</scope>
    <source>
        <strain evidence="2">Kwan_BN1</strain>
    </source>
</reference>
<dbReference type="EMBL" id="VXIV02003545">
    <property type="protein sequence ID" value="KAF6016417.1"/>
    <property type="molecule type" value="Genomic_DNA"/>
</dbReference>
<proteinExistence type="predicted"/>
<evidence type="ECO:0000313" key="2">
    <source>
        <dbReference type="EMBL" id="KAF6016417.1"/>
    </source>
</evidence>
<evidence type="ECO:0000313" key="3">
    <source>
        <dbReference type="Proteomes" id="UP000593567"/>
    </source>
</evidence>
<feature type="coiled-coil region" evidence="1">
    <location>
        <begin position="7"/>
        <end position="34"/>
    </location>
</feature>
<comment type="caution">
    <text evidence="2">The sequence shown here is derived from an EMBL/GenBank/DDBJ whole genome shotgun (WGS) entry which is preliminary data.</text>
</comment>
<sequence length="311" mass="36669">MEWEEHKQSKSTKLKTYRETMEEEKKKYDRAVQRWFRAMSEAKLVQKWVEEDKKREEAERRARLKRMRRSFWEKVMDTLGALASFASFYYIPDCSFRPVKVTKAGEAQVRTENEDIINLHQKAKQNWMRRQRLYIEKAKHLVLANPTLKAVELVGIMLTAGLCQAQELNQLQVIHLVRWAIEYREVKHWDQLTVMVRQRAKLLKVIEELHMEKLVASALAKEKPIKPQQLTMLLVNALIGSEIMQHRDRWVARASLYVIAFNKVMQRMVDVGGKKYTDCPLLVLVMEVTCICFIIQSVGQHLDHHSSPIRV</sequence>
<dbReference type="Proteomes" id="UP000593567">
    <property type="component" value="Unassembled WGS sequence"/>
</dbReference>
<dbReference type="AlphaFoldDB" id="A0A7J7IS70"/>
<keyword evidence="3" id="KW-1185">Reference proteome</keyword>
<organism evidence="2 3">
    <name type="scientific">Bugula neritina</name>
    <name type="common">Brown bryozoan</name>
    <name type="synonym">Sertularia neritina</name>
    <dbReference type="NCBI Taxonomy" id="10212"/>
    <lineage>
        <taxon>Eukaryota</taxon>
        <taxon>Metazoa</taxon>
        <taxon>Spiralia</taxon>
        <taxon>Lophotrochozoa</taxon>
        <taxon>Bryozoa</taxon>
        <taxon>Gymnolaemata</taxon>
        <taxon>Cheilostomatida</taxon>
        <taxon>Flustrina</taxon>
        <taxon>Buguloidea</taxon>
        <taxon>Bugulidae</taxon>
        <taxon>Bugula</taxon>
    </lineage>
</organism>
<gene>
    <name evidence="2" type="ORF">EB796_025301</name>
</gene>
<name>A0A7J7IS70_BUGNE</name>